<evidence type="ECO:0000256" key="6">
    <source>
        <dbReference type="PROSITE-ProRule" id="PRU00192"/>
    </source>
</evidence>
<feature type="compositionally biased region" description="Basic and acidic residues" evidence="8">
    <location>
        <begin position="272"/>
        <end position="291"/>
    </location>
</feature>
<dbReference type="InterPro" id="IPR035753">
    <property type="entry name" value="RIM-BP_SH3_2"/>
</dbReference>
<evidence type="ECO:0000256" key="7">
    <source>
        <dbReference type="SAM" id="Coils"/>
    </source>
</evidence>
<feature type="region of interest" description="Disordered" evidence="8">
    <location>
        <begin position="1085"/>
        <end position="1136"/>
    </location>
</feature>
<feature type="compositionally biased region" description="Acidic residues" evidence="8">
    <location>
        <begin position="1737"/>
        <end position="1746"/>
    </location>
</feature>
<feature type="compositionally biased region" description="Polar residues" evidence="8">
    <location>
        <begin position="446"/>
        <end position="460"/>
    </location>
</feature>
<dbReference type="InterPro" id="IPR057950">
    <property type="entry name" value="RIMB1/RIM3A-C-like_N"/>
</dbReference>
<dbReference type="InterPro" id="IPR036116">
    <property type="entry name" value="FN3_sf"/>
</dbReference>
<evidence type="ECO:0000256" key="5">
    <source>
        <dbReference type="ARBA" id="ARBA00022737"/>
    </source>
</evidence>
<keyword evidence="5" id="KW-0677">Repeat</keyword>
<feature type="domain" description="SH3" evidence="9">
    <location>
        <begin position="2031"/>
        <end position="2098"/>
    </location>
</feature>
<evidence type="ECO:0000256" key="3">
    <source>
        <dbReference type="ARBA" id="ARBA00022443"/>
    </source>
</evidence>
<feature type="compositionally biased region" description="Acidic residues" evidence="8">
    <location>
        <begin position="1695"/>
        <end position="1704"/>
    </location>
</feature>
<dbReference type="FunFam" id="2.30.30.40:FF:000023">
    <property type="entry name" value="RIMS-binding protein 2 isoform F"/>
    <property type="match status" value="1"/>
</dbReference>
<dbReference type="Pfam" id="PF14604">
    <property type="entry name" value="SH3_9"/>
    <property type="match status" value="1"/>
</dbReference>
<feature type="region of interest" description="Disordered" evidence="8">
    <location>
        <begin position="1469"/>
        <end position="1489"/>
    </location>
</feature>
<name>A0A2B4SS45_STYPI</name>
<reference evidence="12" key="1">
    <citation type="journal article" date="2017" name="bioRxiv">
        <title>Comparative analysis of the genomes of Stylophora pistillata and Acropora digitifera provides evidence for extensive differences between species of corals.</title>
        <authorList>
            <person name="Voolstra C.R."/>
            <person name="Li Y."/>
            <person name="Liew Y.J."/>
            <person name="Baumgarten S."/>
            <person name="Zoccola D."/>
            <person name="Flot J.-F."/>
            <person name="Tambutte S."/>
            <person name="Allemand D."/>
            <person name="Aranda M."/>
        </authorList>
    </citation>
    <scope>NUCLEOTIDE SEQUENCE [LARGE SCALE GENOMIC DNA]</scope>
</reference>
<feature type="compositionally biased region" description="Polar residues" evidence="8">
    <location>
        <begin position="921"/>
        <end position="930"/>
    </location>
</feature>
<dbReference type="Pfam" id="PF25523">
    <property type="entry name" value="Ig_RIMBP2"/>
    <property type="match status" value="2"/>
</dbReference>
<dbReference type="Pfam" id="PF25566">
    <property type="entry name" value="RIMB1_N"/>
    <property type="match status" value="1"/>
</dbReference>
<feature type="coiled-coil region" evidence="7">
    <location>
        <begin position="83"/>
        <end position="171"/>
    </location>
</feature>
<feature type="compositionally biased region" description="Polar residues" evidence="8">
    <location>
        <begin position="1977"/>
        <end position="1990"/>
    </location>
</feature>
<dbReference type="Gene3D" id="2.60.40.10">
    <property type="entry name" value="Immunoglobulins"/>
    <property type="match status" value="3"/>
</dbReference>
<dbReference type="InterPro" id="IPR036028">
    <property type="entry name" value="SH3-like_dom_sf"/>
</dbReference>
<dbReference type="FunFam" id="2.30.30.40:FF:000006">
    <property type="entry name" value="RIMS-binding protein 2 isoform X1"/>
    <property type="match status" value="1"/>
</dbReference>
<dbReference type="PANTHER" id="PTHR14234:SF19">
    <property type="entry name" value="RIM-BINDING PROTEIN, ISOFORM F"/>
    <property type="match status" value="1"/>
</dbReference>
<feature type="domain" description="Fibronectin type-III" evidence="10">
    <location>
        <begin position="1143"/>
        <end position="1233"/>
    </location>
</feature>
<evidence type="ECO:0000259" key="10">
    <source>
        <dbReference type="PROSITE" id="PS50853"/>
    </source>
</evidence>
<comment type="subcellular location">
    <subcellularLocation>
        <location evidence="1">Cytoplasm</location>
    </subcellularLocation>
</comment>
<feature type="compositionally biased region" description="Acidic residues" evidence="8">
    <location>
        <begin position="1560"/>
        <end position="1583"/>
    </location>
</feature>
<evidence type="ECO:0000313" key="12">
    <source>
        <dbReference type="Proteomes" id="UP000225706"/>
    </source>
</evidence>
<dbReference type="STRING" id="50429.A0A2B4SS45"/>
<feature type="coiled-coil region" evidence="7">
    <location>
        <begin position="222"/>
        <end position="256"/>
    </location>
</feature>
<dbReference type="PANTHER" id="PTHR14234">
    <property type="entry name" value="RIM BINDING PROTEIN-RELATED"/>
    <property type="match status" value="1"/>
</dbReference>
<protein>
    <submittedName>
        <fullName evidence="11">RIMS-binding protein 2</fullName>
    </submittedName>
</protein>
<feature type="coiled-coil region" evidence="7">
    <location>
        <begin position="479"/>
        <end position="694"/>
    </location>
</feature>
<keyword evidence="7" id="KW-0175">Coiled coil</keyword>
<dbReference type="GO" id="GO:0007274">
    <property type="term" value="P:neuromuscular synaptic transmission"/>
    <property type="evidence" value="ECO:0007669"/>
    <property type="project" value="TreeGrafter"/>
</dbReference>
<dbReference type="Gene3D" id="2.30.30.40">
    <property type="entry name" value="SH3 Domains"/>
    <property type="match status" value="3"/>
</dbReference>
<dbReference type="InterPro" id="IPR057884">
    <property type="entry name" value="FN3_RIM-BP1/2/3"/>
</dbReference>
<dbReference type="EMBL" id="LSMT01000032">
    <property type="protein sequence ID" value="PFX31720.1"/>
    <property type="molecule type" value="Genomic_DNA"/>
</dbReference>
<evidence type="ECO:0000256" key="8">
    <source>
        <dbReference type="SAM" id="MobiDB-lite"/>
    </source>
</evidence>
<gene>
    <name evidence="11" type="primary">RIMBP2</name>
    <name evidence="11" type="ORF">AWC38_SpisGene3470</name>
</gene>
<feature type="region of interest" description="Disordered" evidence="8">
    <location>
        <begin position="1763"/>
        <end position="1782"/>
    </location>
</feature>
<feature type="region of interest" description="Disordered" evidence="8">
    <location>
        <begin position="1026"/>
        <end position="1060"/>
    </location>
</feature>
<dbReference type="FunFam" id="2.30.30.40:FF:000016">
    <property type="entry name" value="RIMS-binding protein 2 isoform X2"/>
    <property type="match status" value="1"/>
</dbReference>
<dbReference type="Proteomes" id="UP000225706">
    <property type="component" value="Unassembled WGS sequence"/>
</dbReference>
<dbReference type="CDD" id="cd12014">
    <property type="entry name" value="SH3_RIM-BP_1"/>
    <property type="match status" value="1"/>
</dbReference>
<dbReference type="InterPro" id="IPR001452">
    <property type="entry name" value="SH3_domain"/>
</dbReference>
<dbReference type="Pfam" id="PF07653">
    <property type="entry name" value="SH3_2"/>
    <property type="match status" value="2"/>
</dbReference>
<dbReference type="SMART" id="SM00060">
    <property type="entry name" value="FN3"/>
    <property type="match status" value="2"/>
</dbReference>
<accession>A0A2B4SS45</accession>
<organism evidence="11 12">
    <name type="scientific">Stylophora pistillata</name>
    <name type="common">Smooth cauliflower coral</name>
    <dbReference type="NCBI Taxonomy" id="50429"/>
    <lineage>
        <taxon>Eukaryota</taxon>
        <taxon>Metazoa</taxon>
        <taxon>Cnidaria</taxon>
        <taxon>Anthozoa</taxon>
        <taxon>Hexacorallia</taxon>
        <taxon>Scleractinia</taxon>
        <taxon>Astrocoeniina</taxon>
        <taxon>Pocilloporidae</taxon>
        <taxon>Stylophora</taxon>
    </lineage>
</organism>
<evidence type="ECO:0000259" key="9">
    <source>
        <dbReference type="PROSITE" id="PS50002"/>
    </source>
</evidence>
<comment type="similarity">
    <text evidence="2">Belongs to the RIMBP family.</text>
</comment>
<dbReference type="CDD" id="cd12013">
    <property type="entry name" value="SH3_RIM-BP_3"/>
    <property type="match status" value="1"/>
</dbReference>
<feature type="compositionally biased region" description="Polar residues" evidence="8">
    <location>
        <begin position="1668"/>
        <end position="1677"/>
    </location>
</feature>
<evidence type="ECO:0000256" key="2">
    <source>
        <dbReference type="ARBA" id="ARBA00010749"/>
    </source>
</evidence>
<feature type="region of interest" description="Disordered" evidence="8">
    <location>
        <begin position="1517"/>
        <end position="1746"/>
    </location>
</feature>
<proteinExistence type="inferred from homology"/>
<dbReference type="CDD" id="cd00063">
    <property type="entry name" value="FN3"/>
    <property type="match status" value="3"/>
</dbReference>
<feature type="region of interest" description="Disordered" evidence="8">
    <location>
        <begin position="756"/>
        <end position="930"/>
    </location>
</feature>
<feature type="compositionally biased region" description="Acidic residues" evidence="8">
    <location>
        <begin position="1090"/>
        <end position="1116"/>
    </location>
</feature>
<keyword evidence="12" id="KW-1185">Reference proteome</keyword>
<comment type="caution">
    <text evidence="11">The sequence shown here is derived from an EMBL/GenBank/DDBJ whole genome shotgun (WGS) entry which is preliminary data.</text>
</comment>
<feature type="region of interest" description="Disordered" evidence="8">
    <location>
        <begin position="265"/>
        <end position="291"/>
    </location>
</feature>
<evidence type="ECO:0000256" key="4">
    <source>
        <dbReference type="ARBA" id="ARBA00022490"/>
    </source>
</evidence>
<feature type="region of interest" description="Disordered" evidence="8">
    <location>
        <begin position="1868"/>
        <end position="1887"/>
    </location>
</feature>
<feature type="compositionally biased region" description="Acidic residues" evidence="8">
    <location>
        <begin position="880"/>
        <end position="898"/>
    </location>
</feature>
<feature type="compositionally biased region" description="Basic and acidic residues" evidence="8">
    <location>
        <begin position="22"/>
        <end position="39"/>
    </location>
</feature>
<dbReference type="GO" id="GO:0045202">
    <property type="term" value="C:synapse"/>
    <property type="evidence" value="ECO:0007669"/>
    <property type="project" value="GOC"/>
</dbReference>
<feature type="region of interest" description="Disordered" evidence="8">
    <location>
        <begin position="1"/>
        <end position="39"/>
    </location>
</feature>
<dbReference type="SUPFAM" id="SSF49265">
    <property type="entry name" value="Fibronectin type III"/>
    <property type="match status" value="2"/>
</dbReference>
<feature type="compositionally biased region" description="Basic and acidic residues" evidence="8">
    <location>
        <begin position="814"/>
        <end position="848"/>
    </location>
</feature>
<feature type="compositionally biased region" description="Acidic residues" evidence="8">
    <location>
        <begin position="1607"/>
        <end position="1624"/>
    </location>
</feature>
<dbReference type="SUPFAM" id="SSF50044">
    <property type="entry name" value="SH3-domain"/>
    <property type="match status" value="3"/>
</dbReference>
<dbReference type="PROSITE" id="PS50002">
    <property type="entry name" value="SH3"/>
    <property type="match status" value="3"/>
</dbReference>
<dbReference type="SMART" id="SM00326">
    <property type="entry name" value="SH3"/>
    <property type="match status" value="3"/>
</dbReference>
<keyword evidence="4" id="KW-0963">Cytoplasm</keyword>
<feature type="region of interest" description="Disordered" evidence="8">
    <location>
        <begin position="1977"/>
        <end position="2008"/>
    </location>
</feature>
<keyword evidence="3 6" id="KW-0728">SH3 domain</keyword>
<feature type="region of interest" description="Disordered" evidence="8">
    <location>
        <begin position="2095"/>
        <end position="2142"/>
    </location>
</feature>
<dbReference type="PROSITE" id="PS50853">
    <property type="entry name" value="FN3"/>
    <property type="match status" value="2"/>
</dbReference>
<sequence length="2167" mass="244050">MPSSSIPVPDRDLGNSPSSRKSNVEDLRRHNNKLKSDLEAERAKVRQVLRDKSAELKRIQDGFEKEKQRAIELATKRLLTEHATELKKARDNTAKEKDNELRQVLKFKEEEVKTMRQQITDEKEKNRHAEEELRRVLVDRSKEGEDHSEVERKLRNEIATLKEQKQKAEEIYRAKCSADNEKAELIRRLKADHELELQKFVKDSKRESIHSLQQRRLTEKALEEKEHELAYKDHLAKKLEAEKDDLQRKLSGDVEMVRRSSLRTGAPFDLGASDRLDESPVVRKDKERELKKKNAELQSKVESLEKKCAVLEKEMSKSGNLKATFVAEEKIKKLKKRNSELVSIARQLEEKAKKLQEEKVQAQKLVEENSSNSAGVEHVKKMYARQRAKDLAEHAKAVLSKEKELDELRKEILPQKNGPDFPQEKVEELQSIIRQSAKERLWLERQLSNGDSSREPSPQLLTGDLASEIKKKTEILCRLEDENNNLKSSVVQLQKAEAESLKLAEELKEKEKENHKLVSDLEEKQTKCSKLEHERERFAAKCTMLQKKNAEMTKKMAELEEMEDELSNVKEKLEVSDENCGLLTDECNRLKHQLEGLLHVKEDLKTMEQQKKTIEKEHLSSVEKLKEREEEIRQLHKIQEEANRAHEMAVTSLEDTVCSLEQKCIEAEKNNINLKKEMEELKQMERNSNRRKEEICHRSTQTTLETVNKEIPAVVEVKGIAIKGQPSLEESPQPLCKLTSDATDVLSSQIMPTKSATYEAKVGSPHINSSKPQPVGREEASTKGSAAPASEDILESLASRINQLAASDSEDDPISEKAYEDLRDDQEKDEKPERPEVDFDDLHWRIDQAEAGEDTSSSISTRERACSEASQDMASMAEGDLGDLEDNQPDSSAPEDEQPEHSALQPIGKLNVHNAKPASSEDITTDTNNRFNAEEEVLDTKYLEGDNSDADPAIQEKLAVYIARYSYDPQQYSPNENPDMELAFQAGDYLYVFGEMDEDGYFLGELMNGQRGFVPSNFVEKVADEILDSSDEEETDEEESFSEGGETELAMPGENGERQMKPVRMLKFSGKLHRALRLSVEHIPDVGLQDIEEEDEEDMQEESEGEHDSENEFDEQDGSKETEFNQDGITSDEIDIMPRRVPSPRRLHLERQFTRSVLLSWKPADLSADQVKGYGVYANGELRLMIKGSNKTKALLEDIDPQETYRISVRTITTQGEESSDRSAVVTIGKDANFAPSHVHVTCISPTSAKIEWSPGNSSLSHEILLNGDLYRTVRPGTFQHTISNLEPDQLYKVHIRAKDPKRVSIADREGDIEVDLLTAEAEFRTEPGGLPDPPLDVEATPGQSNSLDVNWIPVTITNKGTSNGARVTGYKVYINGFLCTEVTSPTADCVTAVSWMVERGSKRSDSGDLRVIVRTQSCEGESADSNEVALPVDMFNFKVNQVIKPKETEQVSQRNDMLLEISAVEDYESHEGSANLANGELVSDGSRERADSVRRFSMGENGQPQVVLVEDIAKHTKDDSGPLAQPRTKGEPVVWKYEAEDESETADSITKSEGRSGSEDEDEDEDEDDEEVEICIPDDSDDKEPAVHTKTVVNVEEQGYQRLEESNDDIEAETGAPEDEQQFVEEKQALSGEEVSETQENSSRTRKESGTSLESDLDMEELGQSLEEAQNIQRTSPEGRESEDRMPYIRPLEYDESDFESESSEQAPLSIIQEEDEEDLSEEIHFPRSHSASEGFESDDDVMDLLDDEQVWDQSSGRVDFESGCKVSQREGPSAVNINKTSESQGFGKYLANSDQLRTTAAHDSPYRLVDNIKLSESEGELVDNDGIDITYSDTEADRGGLETSLTPLDGQYGEGMTREEIPQHPAYDKAAPSAEGQAPSDQGYVGEGASEEQVRVFLALYDYDPATMSPNPDAEEEELTFNEGDLIKVYGDKDEDGFYWGELNGKAGYIPFNMVSEVPLDDEESGSNVTAPYLSMTQESDTQPQSLEKASRAEETEAASNASDKLLEEVILEDGEEFEDPRASDNYQLPPRRMVALFDYDPQTLSPNPDSEVELKFRVGDIIYVYGDMDEDGFFTGELRGIRGLVPSNFLESLSDPMEESHPDTSNDSYESPVDSSDKYNSPNGTYSVPDDTPKKKKGIFSKGKQMFKKIAKGHNSPRGSSSKR</sequence>
<dbReference type="CDD" id="cd12012">
    <property type="entry name" value="SH3_RIM-BP_2"/>
    <property type="match status" value="1"/>
</dbReference>
<feature type="domain" description="Fibronectin type-III" evidence="10">
    <location>
        <begin position="1235"/>
        <end position="1322"/>
    </location>
</feature>
<evidence type="ECO:0000313" key="11">
    <source>
        <dbReference type="EMBL" id="PFX31720.1"/>
    </source>
</evidence>
<dbReference type="OrthoDB" id="5964655at2759"/>
<feature type="domain" description="SH3" evidence="9">
    <location>
        <begin position="956"/>
        <end position="1024"/>
    </location>
</feature>
<evidence type="ECO:0000256" key="1">
    <source>
        <dbReference type="ARBA" id="ARBA00004496"/>
    </source>
</evidence>
<feature type="domain" description="SH3" evidence="9">
    <location>
        <begin position="1894"/>
        <end position="1962"/>
    </location>
</feature>
<feature type="compositionally biased region" description="Basic and acidic residues" evidence="8">
    <location>
        <begin position="1678"/>
        <end position="1688"/>
    </location>
</feature>
<dbReference type="InterPro" id="IPR040325">
    <property type="entry name" value="RIMBP1/2/3"/>
</dbReference>
<feature type="region of interest" description="Disordered" evidence="8">
    <location>
        <begin position="444"/>
        <end position="465"/>
    </location>
</feature>
<dbReference type="InterPro" id="IPR013783">
    <property type="entry name" value="Ig-like_fold"/>
</dbReference>
<dbReference type="InterPro" id="IPR035755">
    <property type="entry name" value="RIM-BP_SH3_3"/>
</dbReference>
<feature type="compositionally biased region" description="Acidic residues" evidence="8">
    <location>
        <begin position="1026"/>
        <end position="1041"/>
    </location>
</feature>
<dbReference type="InterPro" id="IPR003961">
    <property type="entry name" value="FN3_dom"/>
</dbReference>